<accession>A0AAV0BDW4</accession>
<proteinExistence type="predicted"/>
<protein>
    <recommendedName>
        <fullName evidence="1">Cullin N-terminal domain-containing protein</fullName>
    </recommendedName>
</protein>
<feature type="domain" description="Cullin N-terminal" evidence="1">
    <location>
        <begin position="20"/>
        <end position="59"/>
    </location>
</feature>
<dbReference type="Pfam" id="PF00888">
    <property type="entry name" value="Cullin"/>
    <property type="match status" value="1"/>
</dbReference>
<name>A0AAV0BDW4_PHAPC</name>
<dbReference type="AlphaFoldDB" id="A0AAV0BDW4"/>
<dbReference type="GO" id="GO:0031625">
    <property type="term" value="F:ubiquitin protein ligase binding"/>
    <property type="evidence" value="ECO:0007669"/>
    <property type="project" value="InterPro"/>
</dbReference>
<gene>
    <name evidence="2" type="ORF">PPACK8108_LOCUS18833</name>
</gene>
<evidence type="ECO:0000259" key="1">
    <source>
        <dbReference type="Pfam" id="PF00888"/>
    </source>
</evidence>
<dbReference type="SUPFAM" id="SSF75632">
    <property type="entry name" value="Cullin homology domain"/>
    <property type="match status" value="1"/>
</dbReference>
<comment type="caution">
    <text evidence="2">The sequence shown here is derived from an EMBL/GenBank/DDBJ whole genome shotgun (WGS) entry which is preliminary data.</text>
</comment>
<dbReference type="InterPro" id="IPR036317">
    <property type="entry name" value="Cullin_homology_sf"/>
</dbReference>
<dbReference type="EMBL" id="CALTRL010005507">
    <property type="protein sequence ID" value="CAH7684575.1"/>
    <property type="molecule type" value="Genomic_DNA"/>
</dbReference>
<dbReference type="InterPro" id="IPR001373">
    <property type="entry name" value="Cullin_N"/>
</dbReference>
<organism evidence="2 3">
    <name type="scientific">Phakopsora pachyrhizi</name>
    <name type="common">Asian soybean rust disease fungus</name>
    <dbReference type="NCBI Taxonomy" id="170000"/>
    <lineage>
        <taxon>Eukaryota</taxon>
        <taxon>Fungi</taxon>
        <taxon>Dikarya</taxon>
        <taxon>Basidiomycota</taxon>
        <taxon>Pucciniomycotina</taxon>
        <taxon>Pucciniomycetes</taxon>
        <taxon>Pucciniales</taxon>
        <taxon>Phakopsoraceae</taxon>
        <taxon>Phakopsora</taxon>
    </lineage>
</organism>
<evidence type="ECO:0000313" key="2">
    <source>
        <dbReference type="EMBL" id="CAH7684575.1"/>
    </source>
</evidence>
<dbReference type="Proteomes" id="UP001153365">
    <property type="component" value="Unassembled WGS sequence"/>
</dbReference>
<sequence>MHVILCSIFWYKFLTNVNFGNHLAKRLFFGKSFSEDTERNMLIKLKDKSGSAFTRDSEGLQHKL</sequence>
<keyword evidence="3" id="KW-1185">Reference proteome</keyword>
<dbReference type="Gene3D" id="1.20.1310.10">
    <property type="entry name" value="Cullin Repeats"/>
    <property type="match status" value="1"/>
</dbReference>
<reference evidence="2" key="1">
    <citation type="submission" date="2022-06" db="EMBL/GenBank/DDBJ databases">
        <authorList>
            <consortium name="SYNGENTA / RWTH Aachen University"/>
        </authorList>
    </citation>
    <scope>NUCLEOTIDE SEQUENCE</scope>
</reference>
<evidence type="ECO:0000313" key="3">
    <source>
        <dbReference type="Proteomes" id="UP001153365"/>
    </source>
</evidence>
<dbReference type="GO" id="GO:0006511">
    <property type="term" value="P:ubiquitin-dependent protein catabolic process"/>
    <property type="evidence" value="ECO:0007669"/>
    <property type="project" value="InterPro"/>
</dbReference>